<dbReference type="InterPro" id="IPR020590">
    <property type="entry name" value="Guanylate_kinase_CS"/>
</dbReference>
<feature type="domain" description="Guanylate kinase-like" evidence="1">
    <location>
        <begin position="2"/>
        <end position="191"/>
    </location>
</feature>
<evidence type="ECO:0000313" key="2">
    <source>
        <dbReference type="EMBL" id="PWJ19467.1"/>
    </source>
</evidence>
<evidence type="ECO:0000259" key="1">
    <source>
        <dbReference type="PROSITE" id="PS50052"/>
    </source>
</evidence>
<protein>
    <submittedName>
        <fullName evidence="2">Guanylate kinase</fullName>
    </submittedName>
</protein>
<name>A0A2Y9BPR7_9FIRM</name>
<dbReference type="PROSITE" id="PS50052">
    <property type="entry name" value="GUANYLATE_KINASE_2"/>
    <property type="match status" value="1"/>
</dbReference>
<keyword evidence="2" id="KW-0808">Transferase</keyword>
<dbReference type="RefSeq" id="WP_109733895.1">
    <property type="nucleotide sequence ID" value="NZ_BAAACK010000016.1"/>
</dbReference>
<dbReference type="AlphaFoldDB" id="A0A2Y9BPR7"/>
<keyword evidence="2" id="KW-0418">Kinase</keyword>
<dbReference type="InterPro" id="IPR027417">
    <property type="entry name" value="P-loop_NTPase"/>
</dbReference>
<accession>A0A2Y9BPR7</accession>
<dbReference type="InterPro" id="IPR008145">
    <property type="entry name" value="GK/Ca_channel_bsu"/>
</dbReference>
<organism evidence="2 3">
    <name type="scientific">Faecalicatena orotica</name>
    <dbReference type="NCBI Taxonomy" id="1544"/>
    <lineage>
        <taxon>Bacteria</taxon>
        <taxon>Bacillati</taxon>
        <taxon>Bacillota</taxon>
        <taxon>Clostridia</taxon>
        <taxon>Lachnospirales</taxon>
        <taxon>Lachnospiraceae</taxon>
        <taxon>Faecalicatena</taxon>
    </lineage>
</organism>
<sequence length="194" mass="22760">MSKICYIMGKSSSGKDTIFKRLKERRPEFRTITLYTTRPIREGETDGVEYHFTDESGLKALEDKGCVIEVRAYNTKCGIWKYFTADDGQIDLEKEDYIVIGTLQSFEAMSRYFGRDKLLPVYVEVEDGLRLKRALDRELQQNEPKYAEMCRRFLADQEDFSEDHIKAAGIERRFSNEDIEECLNEIEDYLNENL</sequence>
<dbReference type="Proteomes" id="UP000245845">
    <property type="component" value="Unassembled WGS sequence"/>
</dbReference>
<dbReference type="Pfam" id="PF00625">
    <property type="entry name" value="Guanylate_kin"/>
    <property type="match status" value="1"/>
</dbReference>
<gene>
    <name evidence="2" type="ORF">A8806_12356</name>
</gene>
<reference evidence="2 3" key="1">
    <citation type="submission" date="2018-05" db="EMBL/GenBank/DDBJ databases">
        <title>The Hungate 1000. A catalogue of reference genomes from the rumen microbiome.</title>
        <authorList>
            <person name="Kelly W."/>
        </authorList>
    </citation>
    <scope>NUCLEOTIDE SEQUENCE [LARGE SCALE GENOMIC DNA]</scope>
    <source>
        <strain evidence="2 3">NLAE-zl-C242</strain>
    </source>
</reference>
<dbReference type="InterPro" id="IPR008144">
    <property type="entry name" value="Guanylate_kin-like_dom"/>
</dbReference>
<dbReference type="EMBL" id="QGDL01000023">
    <property type="protein sequence ID" value="PWJ19467.1"/>
    <property type="molecule type" value="Genomic_DNA"/>
</dbReference>
<evidence type="ECO:0000313" key="3">
    <source>
        <dbReference type="Proteomes" id="UP000245845"/>
    </source>
</evidence>
<dbReference type="Gene3D" id="3.40.50.300">
    <property type="entry name" value="P-loop containing nucleotide triphosphate hydrolases"/>
    <property type="match status" value="1"/>
</dbReference>
<proteinExistence type="predicted"/>
<keyword evidence="3" id="KW-1185">Reference proteome</keyword>
<dbReference type="OrthoDB" id="1033810at2"/>
<dbReference type="SMART" id="SM00072">
    <property type="entry name" value="GuKc"/>
    <property type="match status" value="1"/>
</dbReference>
<dbReference type="GO" id="GO:0016301">
    <property type="term" value="F:kinase activity"/>
    <property type="evidence" value="ECO:0007669"/>
    <property type="project" value="UniProtKB-KW"/>
</dbReference>
<dbReference type="PROSITE" id="PS00856">
    <property type="entry name" value="GUANYLATE_KINASE_1"/>
    <property type="match status" value="1"/>
</dbReference>
<dbReference type="SUPFAM" id="SSF52540">
    <property type="entry name" value="P-loop containing nucleoside triphosphate hydrolases"/>
    <property type="match status" value="1"/>
</dbReference>
<comment type="caution">
    <text evidence="2">The sequence shown here is derived from an EMBL/GenBank/DDBJ whole genome shotgun (WGS) entry which is preliminary data.</text>
</comment>